<name>A0A455WJB6_MARNT</name>
<protein>
    <recommendedName>
        <fullName evidence="2">HEPN domain-containing protein</fullName>
    </recommendedName>
</protein>
<evidence type="ECO:0008006" key="2">
    <source>
        <dbReference type="Google" id="ProtNLM"/>
    </source>
</evidence>
<evidence type="ECO:0000313" key="1">
    <source>
        <dbReference type="EMBL" id="BBJ06022.1"/>
    </source>
</evidence>
<proteinExistence type="predicted"/>
<accession>A0A455WJB6</accession>
<organism evidence="1">
    <name type="scientific">Marinobacter nauticus</name>
    <name type="common">Marinobacter hydrocarbonoclasticus</name>
    <name type="synonym">Marinobacter aquaeolei</name>
    <dbReference type="NCBI Taxonomy" id="2743"/>
    <lineage>
        <taxon>Bacteria</taxon>
        <taxon>Pseudomonadati</taxon>
        <taxon>Pseudomonadota</taxon>
        <taxon>Gammaproteobacteria</taxon>
        <taxon>Pseudomonadales</taxon>
        <taxon>Marinobacteraceae</taxon>
        <taxon>Marinobacter</taxon>
    </lineage>
</organism>
<reference evidence="1" key="1">
    <citation type="submission" date="2019-03" db="EMBL/GenBank/DDBJ databases">
        <title>Whole genome analysis of nitrate-reducing bacteria Marinobacter hydrocarbonoclasticus YB03.</title>
        <authorList>
            <person name="Azam A.H."/>
            <person name="Yuk S.R."/>
            <person name="Kamarisima K."/>
            <person name="Miyanaga K."/>
            <person name="Tanji Y."/>
        </authorList>
    </citation>
    <scope>NUCLEOTIDE SEQUENCE</scope>
    <source>
        <strain evidence="1">YB03</strain>
    </source>
</reference>
<sequence>MNKEALDNLVQIRKLHHETPDTEEISGLVQSGSIRLKDAALESLSLESRFDLAYNAAHALALAALRYHGYRSDSRYLVFQCLQHTLDLPSARWRVLDQAHRKRNLAEYEGVIDVDKNLVLGLLKVAEEIHALVNSLDIRR</sequence>
<gene>
    <name evidence="1" type="ORF">YBY_38710</name>
</gene>
<dbReference type="AlphaFoldDB" id="A0A455WJB6"/>
<dbReference type="EMBL" id="AP019537">
    <property type="protein sequence ID" value="BBJ06022.1"/>
    <property type="molecule type" value="Genomic_DNA"/>
</dbReference>
<dbReference type="Gene3D" id="1.20.120.330">
    <property type="entry name" value="Nucleotidyltransferases domain 2"/>
    <property type="match status" value="1"/>
</dbReference>